<dbReference type="EMBL" id="BLPG01000001">
    <property type="protein sequence ID" value="GFJ93224.1"/>
    <property type="molecule type" value="Genomic_DNA"/>
</dbReference>
<accession>A0A6V8LA54</accession>
<keyword evidence="3" id="KW-1185">Reference proteome</keyword>
<protein>
    <submittedName>
        <fullName evidence="2">Uncharacterized protein</fullName>
    </submittedName>
</protein>
<dbReference type="AlphaFoldDB" id="A0A6V8LA54"/>
<evidence type="ECO:0000313" key="2">
    <source>
        <dbReference type="EMBL" id="GFJ93224.1"/>
    </source>
</evidence>
<feature type="transmembrane region" description="Helical" evidence="1">
    <location>
        <begin position="15"/>
        <end position="39"/>
    </location>
</feature>
<reference evidence="2 3" key="1">
    <citation type="submission" date="2020-03" db="EMBL/GenBank/DDBJ databases">
        <title>Whole genome shotgun sequence of Phytohabitans rumicis NBRC 108638.</title>
        <authorList>
            <person name="Komaki H."/>
            <person name="Tamura T."/>
        </authorList>
    </citation>
    <scope>NUCLEOTIDE SEQUENCE [LARGE SCALE GENOMIC DNA]</scope>
    <source>
        <strain evidence="2 3">NBRC 108638</strain>
    </source>
</reference>
<evidence type="ECO:0000256" key="1">
    <source>
        <dbReference type="SAM" id="Phobius"/>
    </source>
</evidence>
<reference evidence="2 3" key="2">
    <citation type="submission" date="2020-03" db="EMBL/GenBank/DDBJ databases">
        <authorList>
            <person name="Ichikawa N."/>
            <person name="Kimura A."/>
            <person name="Kitahashi Y."/>
            <person name="Uohara A."/>
        </authorList>
    </citation>
    <scope>NUCLEOTIDE SEQUENCE [LARGE SCALE GENOMIC DNA]</scope>
    <source>
        <strain evidence="2 3">NBRC 108638</strain>
    </source>
</reference>
<organism evidence="2 3">
    <name type="scientific">Phytohabitans rumicis</name>
    <dbReference type="NCBI Taxonomy" id="1076125"/>
    <lineage>
        <taxon>Bacteria</taxon>
        <taxon>Bacillati</taxon>
        <taxon>Actinomycetota</taxon>
        <taxon>Actinomycetes</taxon>
        <taxon>Micromonosporales</taxon>
        <taxon>Micromonosporaceae</taxon>
    </lineage>
</organism>
<comment type="caution">
    <text evidence="2">The sequence shown here is derived from an EMBL/GenBank/DDBJ whole genome shotgun (WGS) entry which is preliminary data.</text>
</comment>
<keyword evidence="1" id="KW-1133">Transmembrane helix</keyword>
<evidence type="ECO:0000313" key="3">
    <source>
        <dbReference type="Proteomes" id="UP000482960"/>
    </source>
</evidence>
<sequence>MPAPASYGQAVTRTALVVAVVGLGFTVLIAVVAAAVGAVDRRRRYQAIDREWEHVAPQWNRHHR</sequence>
<proteinExistence type="predicted"/>
<name>A0A6V8LA54_9ACTN</name>
<keyword evidence="1" id="KW-0472">Membrane</keyword>
<gene>
    <name evidence="2" type="ORF">Prum_068660</name>
</gene>
<dbReference type="Proteomes" id="UP000482960">
    <property type="component" value="Unassembled WGS sequence"/>
</dbReference>
<keyword evidence="1" id="KW-0812">Transmembrane</keyword>